<organism evidence="2">
    <name type="scientific">Tanacetum cinerariifolium</name>
    <name type="common">Dalmatian daisy</name>
    <name type="synonym">Chrysanthemum cinerariifolium</name>
    <dbReference type="NCBI Taxonomy" id="118510"/>
    <lineage>
        <taxon>Eukaryota</taxon>
        <taxon>Viridiplantae</taxon>
        <taxon>Streptophyta</taxon>
        <taxon>Embryophyta</taxon>
        <taxon>Tracheophyta</taxon>
        <taxon>Spermatophyta</taxon>
        <taxon>Magnoliopsida</taxon>
        <taxon>eudicotyledons</taxon>
        <taxon>Gunneridae</taxon>
        <taxon>Pentapetalae</taxon>
        <taxon>asterids</taxon>
        <taxon>campanulids</taxon>
        <taxon>Asterales</taxon>
        <taxon>Asteraceae</taxon>
        <taxon>Asteroideae</taxon>
        <taxon>Anthemideae</taxon>
        <taxon>Anthemidinae</taxon>
        <taxon>Tanacetum</taxon>
    </lineage>
</organism>
<comment type="caution">
    <text evidence="2">The sequence shown here is derived from an EMBL/GenBank/DDBJ whole genome shotgun (WGS) entry which is preliminary data.</text>
</comment>
<feature type="non-terminal residue" evidence="2">
    <location>
        <position position="1"/>
    </location>
</feature>
<sequence>EQQGLSRTRRREEQREERGTLNGKPWRHV</sequence>
<name>A0A699XBH4_TANCI</name>
<dbReference type="EMBL" id="BKCJ011835945">
    <property type="protein sequence ID" value="GFD57009.1"/>
    <property type="molecule type" value="Genomic_DNA"/>
</dbReference>
<feature type="compositionally biased region" description="Basic and acidic residues" evidence="1">
    <location>
        <begin position="10"/>
        <end position="19"/>
    </location>
</feature>
<accession>A0A699XBH4</accession>
<evidence type="ECO:0000256" key="1">
    <source>
        <dbReference type="SAM" id="MobiDB-lite"/>
    </source>
</evidence>
<gene>
    <name evidence="2" type="ORF">Tci_928978</name>
</gene>
<evidence type="ECO:0000313" key="2">
    <source>
        <dbReference type="EMBL" id="GFD57009.1"/>
    </source>
</evidence>
<protein>
    <submittedName>
        <fullName evidence="2">Uncharacterized protein</fullName>
    </submittedName>
</protein>
<reference evidence="2" key="1">
    <citation type="journal article" date="2019" name="Sci. Rep.">
        <title>Draft genome of Tanacetum cinerariifolium, the natural source of mosquito coil.</title>
        <authorList>
            <person name="Yamashiro T."/>
            <person name="Shiraishi A."/>
            <person name="Satake H."/>
            <person name="Nakayama K."/>
        </authorList>
    </citation>
    <scope>NUCLEOTIDE SEQUENCE</scope>
</reference>
<proteinExistence type="predicted"/>
<dbReference type="AlphaFoldDB" id="A0A699XBH4"/>
<feature type="region of interest" description="Disordered" evidence="1">
    <location>
        <begin position="1"/>
        <end position="29"/>
    </location>
</feature>